<dbReference type="SMART" id="SM00387">
    <property type="entry name" value="HATPase_c"/>
    <property type="match status" value="1"/>
</dbReference>
<dbReference type="InterPro" id="IPR005467">
    <property type="entry name" value="His_kinase_dom"/>
</dbReference>
<dbReference type="Pfam" id="PF02518">
    <property type="entry name" value="HATPase_c"/>
    <property type="match status" value="1"/>
</dbReference>
<comment type="caution">
    <text evidence="7">The sequence shown here is derived from an EMBL/GenBank/DDBJ whole genome shotgun (WGS) entry which is preliminary data.</text>
</comment>
<keyword evidence="7" id="KW-0808">Transferase</keyword>
<gene>
    <name evidence="7" type="ORF">CRI94_07460</name>
</gene>
<dbReference type="Pfam" id="PF00072">
    <property type="entry name" value="Response_reg"/>
    <property type="match status" value="1"/>
</dbReference>
<evidence type="ECO:0000313" key="8">
    <source>
        <dbReference type="Proteomes" id="UP000220102"/>
    </source>
</evidence>
<dbReference type="Gene3D" id="3.30.565.10">
    <property type="entry name" value="Histidine kinase-like ATPase, C-terminal domain"/>
    <property type="match status" value="1"/>
</dbReference>
<dbReference type="InterPro" id="IPR036890">
    <property type="entry name" value="HATPase_C_sf"/>
</dbReference>
<evidence type="ECO:0000256" key="3">
    <source>
        <dbReference type="ARBA" id="ARBA00022553"/>
    </source>
</evidence>
<comment type="catalytic activity">
    <reaction evidence="1">
        <text>ATP + protein L-histidine = ADP + protein N-phospho-L-histidine.</text>
        <dbReference type="EC" id="2.7.13.3"/>
    </reaction>
</comment>
<dbReference type="GO" id="GO:0000155">
    <property type="term" value="F:phosphorelay sensor kinase activity"/>
    <property type="evidence" value="ECO:0007669"/>
    <property type="project" value="InterPro"/>
</dbReference>
<dbReference type="PROSITE" id="PS50109">
    <property type="entry name" value="HIS_KIN"/>
    <property type="match status" value="1"/>
</dbReference>
<dbReference type="PANTHER" id="PTHR43547">
    <property type="entry name" value="TWO-COMPONENT HISTIDINE KINASE"/>
    <property type="match status" value="1"/>
</dbReference>
<dbReference type="SMART" id="SM00448">
    <property type="entry name" value="REC"/>
    <property type="match status" value="1"/>
</dbReference>
<feature type="domain" description="Response regulatory" evidence="6">
    <location>
        <begin position="449"/>
        <end position="559"/>
    </location>
</feature>
<dbReference type="CDD" id="cd00156">
    <property type="entry name" value="REC"/>
    <property type="match status" value="1"/>
</dbReference>
<dbReference type="SMART" id="SM00388">
    <property type="entry name" value="HisKA"/>
    <property type="match status" value="1"/>
</dbReference>
<evidence type="ECO:0000256" key="2">
    <source>
        <dbReference type="ARBA" id="ARBA00012438"/>
    </source>
</evidence>
<proteinExistence type="predicted"/>
<dbReference type="AlphaFoldDB" id="A0A2A8CZ83"/>
<dbReference type="Gene3D" id="3.40.50.2300">
    <property type="match status" value="1"/>
</dbReference>
<keyword evidence="3 4" id="KW-0597">Phosphoprotein</keyword>
<dbReference type="EC" id="2.7.13.3" evidence="2"/>
<keyword evidence="7" id="KW-0418">Kinase</keyword>
<reference evidence="7 8" key="1">
    <citation type="submission" date="2017-10" db="EMBL/GenBank/DDBJ databases">
        <title>Draft genome of Longibacter Salinarum.</title>
        <authorList>
            <person name="Goh K.M."/>
            <person name="Shamsir M.S."/>
            <person name="Lim S.W."/>
        </authorList>
    </citation>
    <scope>NUCLEOTIDE SEQUENCE [LARGE SCALE GENOMIC DNA]</scope>
    <source>
        <strain evidence="7 8">KCTC 52045</strain>
    </source>
</reference>
<dbReference type="OrthoDB" id="9806995at2"/>
<evidence type="ECO:0000256" key="1">
    <source>
        <dbReference type="ARBA" id="ARBA00000085"/>
    </source>
</evidence>
<sequence>MADGAAINLRPSESRFIIVRKSAVEITAYVRIAREPSLRILRGVTKKVRRGDRTTVDFSPPRRSLEPARHRSISFWRLLMLPTVETELLVATCAPTGEATHCNSAWQSVLGTVDEPWSQLAESDQEIANAAVLEAATGTLVTNQIVSAATPERDEPLPVLLHFVPVYSGKDTDDDRVISAVTVSGEVMAEPSSWMISQTQRHRMEALGRMTMGVAHDLNNLLSGLIGHIELLKERASNELSADSIRGSLSTIEQAAEDGAALIEKLQRYIRRDTQAHFEPVDLPTLLEDSVTLTQPYWYNEPRRQGIEISIEQDHEEVPPVQGVPSELREVFVNLILNAVQAMPEGGTLRVASFTDRHENVCVEVEDTGIGMTSETKRHIFEPLYTTKGDKGTGMGLAASYGIVQEHEGQIHVDTEPGEGTTFRITFPPSGGTLPEKKEPEKTPADAARVLVVDDEEMVRSIVTQLLSLKGHDVDLADSGAEALELIDANTYDIVFTDFGMPEMTGAELAQIIHQRVPGLPVILLTGYTETDKAVKDVEAVLSKPFKLEELQATIQRFVE</sequence>
<dbReference type="Pfam" id="PF00512">
    <property type="entry name" value="HisKA"/>
    <property type="match status" value="1"/>
</dbReference>
<dbReference type="SUPFAM" id="SSF47384">
    <property type="entry name" value="Homodimeric domain of signal transducing histidine kinase"/>
    <property type="match status" value="1"/>
</dbReference>
<feature type="domain" description="Histidine kinase" evidence="5">
    <location>
        <begin position="213"/>
        <end position="431"/>
    </location>
</feature>
<dbReference type="Gene3D" id="1.10.287.130">
    <property type="match status" value="1"/>
</dbReference>
<dbReference type="EMBL" id="PDEQ01000003">
    <property type="protein sequence ID" value="PEN13887.1"/>
    <property type="molecule type" value="Genomic_DNA"/>
</dbReference>
<dbReference type="SUPFAM" id="SSF52172">
    <property type="entry name" value="CheY-like"/>
    <property type="match status" value="1"/>
</dbReference>
<dbReference type="InterPro" id="IPR001789">
    <property type="entry name" value="Sig_transdc_resp-reg_receiver"/>
</dbReference>
<dbReference type="CDD" id="cd00082">
    <property type="entry name" value="HisKA"/>
    <property type="match status" value="1"/>
</dbReference>
<keyword evidence="8" id="KW-1185">Reference proteome</keyword>
<evidence type="ECO:0000259" key="6">
    <source>
        <dbReference type="PROSITE" id="PS50110"/>
    </source>
</evidence>
<dbReference type="InterPro" id="IPR003661">
    <property type="entry name" value="HisK_dim/P_dom"/>
</dbReference>
<protein>
    <recommendedName>
        <fullName evidence="2">histidine kinase</fullName>
        <ecNumber evidence="2">2.7.13.3</ecNumber>
    </recommendedName>
</protein>
<organism evidence="7 8">
    <name type="scientific">Longibacter salinarum</name>
    <dbReference type="NCBI Taxonomy" id="1850348"/>
    <lineage>
        <taxon>Bacteria</taxon>
        <taxon>Pseudomonadati</taxon>
        <taxon>Rhodothermota</taxon>
        <taxon>Rhodothermia</taxon>
        <taxon>Rhodothermales</taxon>
        <taxon>Salisaetaceae</taxon>
        <taxon>Longibacter</taxon>
    </lineage>
</organism>
<feature type="modified residue" description="4-aspartylphosphate" evidence="4">
    <location>
        <position position="498"/>
    </location>
</feature>
<dbReference type="InterPro" id="IPR004358">
    <property type="entry name" value="Sig_transdc_His_kin-like_C"/>
</dbReference>
<evidence type="ECO:0000313" key="7">
    <source>
        <dbReference type="EMBL" id="PEN13887.1"/>
    </source>
</evidence>
<name>A0A2A8CZ83_9BACT</name>
<evidence type="ECO:0000256" key="4">
    <source>
        <dbReference type="PROSITE-ProRule" id="PRU00169"/>
    </source>
</evidence>
<evidence type="ECO:0000259" key="5">
    <source>
        <dbReference type="PROSITE" id="PS50109"/>
    </source>
</evidence>
<dbReference type="InterPro" id="IPR011006">
    <property type="entry name" value="CheY-like_superfamily"/>
</dbReference>
<dbReference type="PROSITE" id="PS50110">
    <property type="entry name" value="RESPONSE_REGULATORY"/>
    <property type="match status" value="1"/>
</dbReference>
<dbReference type="InterPro" id="IPR003594">
    <property type="entry name" value="HATPase_dom"/>
</dbReference>
<dbReference type="Proteomes" id="UP000220102">
    <property type="component" value="Unassembled WGS sequence"/>
</dbReference>
<dbReference type="InterPro" id="IPR036097">
    <property type="entry name" value="HisK_dim/P_sf"/>
</dbReference>
<dbReference type="SUPFAM" id="SSF55874">
    <property type="entry name" value="ATPase domain of HSP90 chaperone/DNA topoisomerase II/histidine kinase"/>
    <property type="match status" value="1"/>
</dbReference>
<accession>A0A2A8CZ83</accession>
<dbReference type="PANTHER" id="PTHR43547:SF2">
    <property type="entry name" value="HYBRID SIGNAL TRANSDUCTION HISTIDINE KINASE C"/>
    <property type="match status" value="1"/>
</dbReference>
<dbReference type="PRINTS" id="PR00344">
    <property type="entry name" value="BCTRLSENSOR"/>
</dbReference>